<gene>
    <name evidence="3" type="primary">repB-1</name>
    <name evidence="3" type="ORF">AMC81_PA00117</name>
</gene>
<dbReference type="Pfam" id="PF02195">
    <property type="entry name" value="ParB_N"/>
    <property type="match status" value="1"/>
</dbReference>
<comment type="similarity">
    <text evidence="1">Belongs to the ParB family.</text>
</comment>
<reference evidence="3 4" key="1">
    <citation type="submission" date="2015-11" db="EMBL/GenBank/DDBJ databases">
        <title>The limits of bacterial species coexistence and the symbiotic plasmid transference in sympatric Rhizobium populations.</title>
        <authorList>
            <person name="Perez-Carrascal O.M."/>
            <person name="VanInsberghe D."/>
            <person name="Juarez S."/>
            <person name="Polz M.F."/>
            <person name="Vinuesa P."/>
            <person name="Gonzalez V."/>
        </authorList>
    </citation>
    <scope>NUCLEOTIDE SEQUENCE [LARGE SCALE GENOMIC DNA]</scope>
    <source>
        <strain evidence="3 4">N771</strain>
        <plasmid evidence="3 4">pRphaN771a</plasmid>
    </source>
</reference>
<dbReference type="NCBIfam" id="TIGR03454">
    <property type="entry name" value="partition_RepB"/>
    <property type="match status" value="1"/>
</dbReference>
<feature type="domain" description="ParB-like N-terminal" evidence="2">
    <location>
        <begin position="59"/>
        <end position="150"/>
    </location>
</feature>
<dbReference type="CDD" id="cd16405">
    <property type="entry name" value="RepB_like_N"/>
    <property type="match status" value="1"/>
</dbReference>
<dbReference type="InterPro" id="IPR004437">
    <property type="entry name" value="ParB/RepB/Spo0J"/>
</dbReference>
<dbReference type="SUPFAM" id="SSF110849">
    <property type="entry name" value="ParB/Sulfiredoxin"/>
    <property type="match status" value="1"/>
</dbReference>
<sequence length="328" mass="36137">MARRDVFANITTPQGDIQERKAKPTYAAKGASRSMISSLNELAEKAALADQTLSGELVVELDTADLDSSFVSDRMSEDDVAYTELVEAIRERGQDSPILVRPHPSDDGRYQIVFGHRRARAAKDLGRKVRAVVKDISDADHVIAQGQENSARQNLSFIERSMFAQRLLDLGYDKPTIQSALAVDAPMLTRMLSVSGRVPAAVAARIGPAKSIGRDRWIDFAQRIEKPSTAALVNKLLDEDKFATLESDARFEFLIAEMNKADRPSKQAKNTSGWLASDASVRAEFKGSGKSYSIALKSDQAAKFGRFITDNLERLHQEFLSSTKTEEG</sequence>
<dbReference type="InterPro" id="IPR050336">
    <property type="entry name" value="Chromosome_partition/occlusion"/>
</dbReference>
<geneLocation type="plasmid" evidence="3 4">
    <name>pRphaN771a</name>
</geneLocation>
<dbReference type="PANTHER" id="PTHR33375">
    <property type="entry name" value="CHROMOSOME-PARTITIONING PROTEIN PARB-RELATED"/>
    <property type="match status" value="1"/>
</dbReference>
<dbReference type="SMART" id="SM00470">
    <property type="entry name" value="ParB"/>
    <property type="match status" value="1"/>
</dbReference>
<dbReference type="RefSeq" id="WP_064832751.1">
    <property type="nucleotide sequence ID" value="NZ_CP013569.1"/>
</dbReference>
<dbReference type="EMBL" id="CP013569">
    <property type="protein sequence ID" value="ANL87138.1"/>
    <property type="molecule type" value="Genomic_DNA"/>
</dbReference>
<dbReference type="Gene3D" id="3.90.1530.30">
    <property type="match status" value="1"/>
</dbReference>
<dbReference type="Pfam" id="PF07506">
    <property type="entry name" value="RepB"/>
    <property type="match status" value="1"/>
</dbReference>
<dbReference type="InterPro" id="IPR011111">
    <property type="entry name" value="Plasmid_RepB"/>
</dbReference>
<name>A0ABM6CFY4_9HYPH</name>
<organism evidence="3 4">
    <name type="scientific">Rhizobium phaseoli</name>
    <dbReference type="NCBI Taxonomy" id="396"/>
    <lineage>
        <taxon>Bacteria</taxon>
        <taxon>Pseudomonadati</taxon>
        <taxon>Pseudomonadota</taxon>
        <taxon>Alphaproteobacteria</taxon>
        <taxon>Hyphomicrobiales</taxon>
        <taxon>Rhizobiaceae</taxon>
        <taxon>Rhizobium/Agrobacterium group</taxon>
        <taxon>Rhizobium</taxon>
    </lineage>
</organism>
<dbReference type="PANTHER" id="PTHR33375:SF1">
    <property type="entry name" value="CHROMOSOME-PARTITIONING PROTEIN PARB-RELATED"/>
    <property type="match status" value="1"/>
</dbReference>
<dbReference type="InterPro" id="IPR017819">
    <property type="entry name" value="Plasmid_partition_RepB"/>
</dbReference>
<evidence type="ECO:0000313" key="4">
    <source>
        <dbReference type="Proteomes" id="UP000078551"/>
    </source>
</evidence>
<evidence type="ECO:0000313" key="3">
    <source>
        <dbReference type="EMBL" id="ANL87138.1"/>
    </source>
</evidence>
<proteinExistence type="inferred from homology"/>
<keyword evidence="3" id="KW-0614">Plasmid</keyword>
<evidence type="ECO:0000259" key="2">
    <source>
        <dbReference type="SMART" id="SM00470"/>
    </source>
</evidence>
<dbReference type="SUPFAM" id="SSF109709">
    <property type="entry name" value="KorB DNA-binding domain-like"/>
    <property type="match status" value="1"/>
</dbReference>
<evidence type="ECO:0000256" key="1">
    <source>
        <dbReference type="ARBA" id="ARBA00006295"/>
    </source>
</evidence>
<protein>
    <submittedName>
        <fullName evidence="3">Plasmid partitioning protein RepB 1</fullName>
    </submittedName>
</protein>
<dbReference type="NCBIfam" id="TIGR00180">
    <property type="entry name" value="parB_part"/>
    <property type="match status" value="1"/>
</dbReference>
<dbReference type="Proteomes" id="UP000078551">
    <property type="component" value="Plasmid pRphaN771a"/>
</dbReference>
<accession>A0ABM6CFY4</accession>
<dbReference type="InterPro" id="IPR037972">
    <property type="entry name" value="RepB_N"/>
</dbReference>
<dbReference type="InterPro" id="IPR036086">
    <property type="entry name" value="ParB/Sulfiredoxin_sf"/>
</dbReference>
<keyword evidence="4" id="KW-1185">Reference proteome</keyword>
<dbReference type="InterPro" id="IPR003115">
    <property type="entry name" value="ParB_N"/>
</dbReference>